<keyword evidence="1" id="KW-0456">Lyase</keyword>
<gene>
    <name evidence="1" type="ORF">FSW04_05020</name>
</gene>
<dbReference type="RefSeq" id="WP_146916903.1">
    <property type="nucleotide sequence ID" value="NZ_CP042430.1"/>
</dbReference>
<dbReference type="Pfam" id="PF13714">
    <property type="entry name" value="PEP_mutase"/>
    <property type="match status" value="1"/>
</dbReference>
<dbReference type="InterPro" id="IPR040442">
    <property type="entry name" value="Pyrv_kinase-like_dom_sf"/>
</dbReference>
<dbReference type="InterPro" id="IPR039556">
    <property type="entry name" value="ICL/PEPM"/>
</dbReference>
<dbReference type="InterPro" id="IPR015813">
    <property type="entry name" value="Pyrv/PenolPyrv_kinase-like_dom"/>
</dbReference>
<evidence type="ECO:0000313" key="1">
    <source>
        <dbReference type="EMBL" id="QEC47013.1"/>
    </source>
</evidence>
<dbReference type="Proteomes" id="UP000321805">
    <property type="component" value="Chromosome"/>
</dbReference>
<dbReference type="GO" id="GO:0016829">
    <property type="term" value="F:lyase activity"/>
    <property type="evidence" value="ECO:0007669"/>
    <property type="project" value="UniProtKB-KW"/>
</dbReference>
<reference evidence="1 2" key="1">
    <citation type="journal article" date="2018" name="J. Microbiol.">
        <title>Baekduia soli gen. nov., sp. nov., a novel bacterium isolated from the soil of Baekdu Mountain and proposal of a novel family name, Baekduiaceae fam. nov.</title>
        <authorList>
            <person name="An D.S."/>
            <person name="Siddiqi M.Z."/>
            <person name="Kim K.H."/>
            <person name="Yu H.S."/>
            <person name="Im W.T."/>
        </authorList>
    </citation>
    <scope>NUCLEOTIDE SEQUENCE [LARGE SCALE GENOMIC DNA]</scope>
    <source>
        <strain evidence="1 2">BR7-21</strain>
    </source>
</reference>
<dbReference type="PANTHER" id="PTHR42905:SF16">
    <property type="entry name" value="CARBOXYPHOSPHONOENOLPYRUVATE PHOSPHONOMUTASE-LIKE PROTEIN (AFU_ORTHOLOGUE AFUA_5G07230)"/>
    <property type="match status" value="1"/>
</dbReference>
<dbReference type="OrthoDB" id="9780430at2"/>
<dbReference type="KEGG" id="bsol:FSW04_05020"/>
<protein>
    <submittedName>
        <fullName evidence="1">Isocitrate lyase/phosphoenolpyruvate mutase family protein</fullName>
    </submittedName>
</protein>
<proteinExistence type="predicted"/>
<keyword evidence="2" id="KW-1185">Reference proteome</keyword>
<keyword evidence="1" id="KW-0670">Pyruvate</keyword>
<dbReference type="CDD" id="cd00377">
    <property type="entry name" value="ICL_PEPM"/>
    <property type="match status" value="1"/>
</dbReference>
<evidence type="ECO:0000313" key="2">
    <source>
        <dbReference type="Proteomes" id="UP000321805"/>
    </source>
</evidence>
<dbReference type="Gene3D" id="3.20.20.60">
    <property type="entry name" value="Phosphoenolpyruvate-binding domains"/>
    <property type="match status" value="1"/>
</dbReference>
<dbReference type="AlphaFoldDB" id="A0A5B8U1Y6"/>
<organism evidence="1 2">
    <name type="scientific">Baekduia soli</name>
    <dbReference type="NCBI Taxonomy" id="496014"/>
    <lineage>
        <taxon>Bacteria</taxon>
        <taxon>Bacillati</taxon>
        <taxon>Actinomycetota</taxon>
        <taxon>Thermoleophilia</taxon>
        <taxon>Solirubrobacterales</taxon>
        <taxon>Baekduiaceae</taxon>
        <taxon>Baekduia</taxon>
    </lineage>
</organism>
<dbReference type="PANTHER" id="PTHR42905">
    <property type="entry name" value="PHOSPHOENOLPYRUVATE CARBOXYLASE"/>
    <property type="match status" value="1"/>
</dbReference>
<dbReference type="EMBL" id="CP042430">
    <property type="protein sequence ID" value="QEC47013.1"/>
    <property type="molecule type" value="Genomic_DNA"/>
</dbReference>
<dbReference type="SUPFAM" id="SSF51621">
    <property type="entry name" value="Phosphoenolpyruvate/pyruvate domain"/>
    <property type="match status" value="1"/>
</dbReference>
<name>A0A5B8U1Y6_9ACTN</name>
<accession>A0A5B8U1Y6</accession>
<sequence>MADLDTAAARAQELLRLHADPAILVLVNVWDVASAQTVASVPGCRAIATASWAMAAAHGIADGEAIGRDRMLELVGEIAGAVALPVTADLESGYGETPAEVGETVGRAIAAGAVGCNLEDGVPGATLLRDAQDAARRVQAARERADREGVPVVINARTDVYLRGADDAEAALLRGRAYAAAGADCVFVPGVIERETIRALVEGIPAPVSVLARPGAPSVSELEALGVARVSFGPGPMGAALAALARTASQLLQGGAPADELGYRPSAD</sequence>